<dbReference type="EMBL" id="SZYD01000007">
    <property type="protein sequence ID" value="KAD5802319.1"/>
    <property type="molecule type" value="Genomic_DNA"/>
</dbReference>
<evidence type="ECO:0000313" key="1">
    <source>
        <dbReference type="EMBL" id="KAD5802319.1"/>
    </source>
</evidence>
<reference evidence="1 2" key="1">
    <citation type="submission" date="2019-05" db="EMBL/GenBank/DDBJ databases">
        <title>Mikania micrantha, genome provides insights into the molecular mechanism of rapid growth.</title>
        <authorList>
            <person name="Liu B."/>
        </authorList>
    </citation>
    <scope>NUCLEOTIDE SEQUENCE [LARGE SCALE GENOMIC DNA]</scope>
    <source>
        <strain evidence="1">NLD-2019</strain>
        <tissue evidence="1">Leaf</tissue>
    </source>
</reference>
<protein>
    <submittedName>
        <fullName evidence="1">Uncharacterized protein</fullName>
    </submittedName>
</protein>
<dbReference type="AlphaFoldDB" id="A0A5N6NZA0"/>
<dbReference type="OrthoDB" id="1723750at2759"/>
<evidence type="ECO:0000313" key="2">
    <source>
        <dbReference type="Proteomes" id="UP000326396"/>
    </source>
</evidence>
<gene>
    <name evidence="1" type="ORF">E3N88_13679</name>
</gene>
<name>A0A5N6NZA0_9ASTR</name>
<proteinExistence type="predicted"/>
<comment type="caution">
    <text evidence="1">The sequence shown here is derived from an EMBL/GenBank/DDBJ whole genome shotgun (WGS) entry which is preliminary data.</text>
</comment>
<sequence>MFSWLGTISDQIGQSISTTSDRDAYIESDKEMHMAWSFRYKMENTCKNVGECIDLQEVNIFKMENTCKNVGECIDLQEVNIFKMENTCKNVGECIDLQEVNIFKGRVSVTNIIRLELITSKTNGTFNFASLFTSKSLLDSANAK</sequence>
<organism evidence="1 2">
    <name type="scientific">Mikania micrantha</name>
    <name type="common">bitter vine</name>
    <dbReference type="NCBI Taxonomy" id="192012"/>
    <lineage>
        <taxon>Eukaryota</taxon>
        <taxon>Viridiplantae</taxon>
        <taxon>Streptophyta</taxon>
        <taxon>Embryophyta</taxon>
        <taxon>Tracheophyta</taxon>
        <taxon>Spermatophyta</taxon>
        <taxon>Magnoliopsida</taxon>
        <taxon>eudicotyledons</taxon>
        <taxon>Gunneridae</taxon>
        <taxon>Pentapetalae</taxon>
        <taxon>asterids</taxon>
        <taxon>campanulids</taxon>
        <taxon>Asterales</taxon>
        <taxon>Asteraceae</taxon>
        <taxon>Asteroideae</taxon>
        <taxon>Heliantheae alliance</taxon>
        <taxon>Eupatorieae</taxon>
        <taxon>Mikania</taxon>
    </lineage>
</organism>
<dbReference type="Proteomes" id="UP000326396">
    <property type="component" value="Linkage Group LG15"/>
</dbReference>
<accession>A0A5N6NZA0</accession>
<keyword evidence="2" id="KW-1185">Reference proteome</keyword>